<sequence>MGDILEQEELDALIGEGAEGLITDSTDDIRGGGEKYDFASQEYAVSRLIPALSQVQSSLAEGIKQQMRQWVPSVDNIRADRIAVMKFAEVMRSTAAPAYIVSMRAEPLGSPIYLAFEAELVFTLVDHFYGGRGRSQHVRAQDFSPSESRFMERLTESLIPAITAAWHTAVDINPVIDEHYHDFRFVDELQQSDTLMVTRFTVQIGSHEAELLSVVPWAAIDPIRDSLGGVVRTTRQEHDEQWRTRLMSGLVESQLSLVAKLGDSKVSLKRVCNLQVGDILPIDNPSQVTIQLEGQPLMTASFGTHHGQLSAKIKHIYPAIRRRD</sequence>
<dbReference type="EMBL" id="JBHTIT010000001">
    <property type="protein sequence ID" value="MFD0949448.1"/>
    <property type="molecule type" value="Genomic_DNA"/>
</dbReference>
<evidence type="ECO:0000256" key="10">
    <source>
        <dbReference type="ARBA" id="ARBA00023143"/>
    </source>
</evidence>
<accession>A0ABW3HDA0</accession>
<evidence type="ECO:0000256" key="2">
    <source>
        <dbReference type="ARBA" id="ARBA00004417"/>
    </source>
</evidence>
<evidence type="ECO:0000313" key="14">
    <source>
        <dbReference type="Proteomes" id="UP001597044"/>
    </source>
</evidence>
<keyword evidence="13" id="KW-0966">Cell projection</keyword>
<comment type="function">
    <text evidence="11">FliM is one of three proteins (FliG, FliN, FliM) that forms the rotor-mounted switch complex (C ring), located at the base of the basal body. This complex interacts with the CheY and CheZ chemotaxis proteins, in addition to contacting components of the motor that determine the direction of flagellar rotation.</text>
</comment>
<dbReference type="SUPFAM" id="SSF101801">
    <property type="entry name" value="Surface presentation of antigens (SPOA)"/>
    <property type="match status" value="1"/>
</dbReference>
<dbReference type="RefSeq" id="WP_379069187.1">
    <property type="nucleotide sequence ID" value="NZ_JBHTIT010000001.1"/>
</dbReference>
<dbReference type="InterPro" id="IPR001689">
    <property type="entry name" value="Flag_FliM"/>
</dbReference>
<protein>
    <recommendedName>
        <fullName evidence="4">Flagellar motor switch protein FliM</fullName>
    </recommendedName>
</protein>
<keyword evidence="5" id="KW-1003">Cell membrane</keyword>
<evidence type="ECO:0000313" key="13">
    <source>
        <dbReference type="EMBL" id="MFD0949448.1"/>
    </source>
</evidence>
<keyword evidence="9" id="KW-0472">Membrane</keyword>
<dbReference type="CDD" id="cd17908">
    <property type="entry name" value="FliM"/>
    <property type="match status" value="1"/>
</dbReference>
<feature type="domain" description="Flagellar motor switch protein FliN-like C-terminal" evidence="12">
    <location>
        <begin position="253"/>
        <end position="316"/>
    </location>
</feature>
<evidence type="ECO:0000256" key="8">
    <source>
        <dbReference type="ARBA" id="ARBA00022779"/>
    </source>
</evidence>
<keyword evidence="6" id="KW-0145">Chemotaxis</keyword>
<dbReference type="Pfam" id="PF01052">
    <property type="entry name" value="FliMN_C"/>
    <property type="match status" value="1"/>
</dbReference>
<keyword evidence="13" id="KW-0969">Cilium</keyword>
<dbReference type="Pfam" id="PF02154">
    <property type="entry name" value="FliM"/>
    <property type="match status" value="1"/>
</dbReference>
<reference evidence="14" key="1">
    <citation type="journal article" date="2019" name="Int. J. Syst. Evol. Microbiol.">
        <title>The Global Catalogue of Microorganisms (GCM) 10K type strain sequencing project: providing services to taxonomists for standard genome sequencing and annotation.</title>
        <authorList>
            <consortium name="The Broad Institute Genomics Platform"/>
            <consortium name="The Broad Institute Genome Sequencing Center for Infectious Disease"/>
            <person name="Wu L."/>
            <person name="Ma J."/>
        </authorList>
    </citation>
    <scope>NUCLEOTIDE SEQUENCE [LARGE SCALE GENOMIC DNA]</scope>
    <source>
        <strain evidence="14">CCUG 63419</strain>
    </source>
</reference>
<comment type="similarity">
    <text evidence="3">Belongs to the FliM family.</text>
</comment>
<keyword evidence="8" id="KW-0283">Flagellar rotation</keyword>
<evidence type="ECO:0000256" key="1">
    <source>
        <dbReference type="ARBA" id="ARBA00004117"/>
    </source>
</evidence>
<evidence type="ECO:0000256" key="4">
    <source>
        <dbReference type="ARBA" id="ARBA00021898"/>
    </source>
</evidence>
<comment type="caution">
    <text evidence="13">The sequence shown here is derived from an EMBL/GenBank/DDBJ whole genome shotgun (WGS) entry which is preliminary data.</text>
</comment>
<dbReference type="PRINTS" id="PR00955">
    <property type="entry name" value="FLGMOTORFLIM"/>
</dbReference>
<evidence type="ECO:0000259" key="12">
    <source>
        <dbReference type="Pfam" id="PF01052"/>
    </source>
</evidence>
<keyword evidence="14" id="KW-1185">Reference proteome</keyword>
<evidence type="ECO:0000256" key="5">
    <source>
        <dbReference type="ARBA" id="ARBA00022475"/>
    </source>
</evidence>
<evidence type="ECO:0000256" key="3">
    <source>
        <dbReference type="ARBA" id="ARBA00011049"/>
    </source>
</evidence>
<keyword evidence="13" id="KW-0282">Flagellum</keyword>
<dbReference type="Gene3D" id="2.30.330.10">
    <property type="entry name" value="SpoA-like"/>
    <property type="match status" value="1"/>
</dbReference>
<organism evidence="13 14">
    <name type="scientific">Paraperlucidibaca wandonensis</name>
    <dbReference type="NCBI Taxonomy" id="1268273"/>
    <lineage>
        <taxon>Bacteria</taxon>
        <taxon>Pseudomonadati</taxon>
        <taxon>Pseudomonadota</taxon>
        <taxon>Gammaproteobacteria</taxon>
        <taxon>Moraxellales</taxon>
        <taxon>Moraxellaceae</taxon>
        <taxon>Paraperlucidibaca</taxon>
    </lineage>
</organism>
<evidence type="ECO:0000256" key="6">
    <source>
        <dbReference type="ARBA" id="ARBA00022500"/>
    </source>
</evidence>
<proteinExistence type="inferred from homology"/>
<evidence type="ECO:0000256" key="7">
    <source>
        <dbReference type="ARBA" id="ARBA00022519"/>
    </source>
</evidence>
<dbReference type="InterPro" id="IPR001543">
    <property type="entry name" value="FliN-like_C"/>
</dbReference>
<name>A0ABW3HDA0_9GAMM</name>
<comment type="subcellular location">
    <subcellularLocation>
        <location evidence="1">Bacterial flagellum basal body</location>
    </subcellularLocation>
    <subcellularLocation>
        <location evidence="2">Cell inner membrane</location>
        <topology evidence="2">Peripheral membrane protein</topology>
    </subcellularLocation>
</comment>
<evidence type="ECO:0000256" key="11">
    <source>
        <dbReference type="ARBA" id="ARBA00025044"/>
    </source>
</evidence>
<dbReference type="InterPro" id="IPR028976">
    <property type="entry name" value="CheC-like_sf"/>
</dbReference>
<keyword evidence="10" id="KW-0975">Bacterial flagellum</keyword>
<keyword evidence="7" id="KW-0997">Cell inner membrane</keyword>
<dbReference type="PANTHER" id="PTHR30034">
    <property type="entry name" value="FLAGELLAR MOTOR SWITCH PROTEIN FLIM"/>
    <property type="match status" value="1"/>
</dbReference>
<dbReference type="Proteomes" id="UP001597044">
    <property type="component" value="Unassembled WGS sequence"/>
</dbReference>
<dbReference type="PANTHER" id="PTHR30034:SF3">
    <property type="entry name" value="FLAGELLAR MOTOR SWITCH PROTEIN FLIM"/>
    <property type="match status" value="1"/>
</dbReference>
<dbReference type="Gene3D" id="3.40.1550.10">
    <property type="entry name" value="CheC-like"/>
    <property type="match status" value="1"/>
</dbReference>
<evidence type="ECO:0000256" key="9">
    <source>
        <dbReference type="ARBA" id="ARBA00023136"/>
    </source>
</evidence>
<dbReference type="InterPro" id="IPR036429">
    <property type="entry name" value="SpoA-like_sf"/>
</dbReference>
<gene>
    <name evidence="13" type="ORF">ACFQ0F_03430</name>
</gene>